<keyword evidence="1" id="KW-1133">Transmembrane helix</keyword>
<feature type="transmembrane region" description="Helical" evidence="1">
    <location>
        <begin position="80"/>
        <end position="105"/>
    </location>
</feature>
<feature type="transmembrane region" description="Helical" evidence="1">
    <location>
        <begin position="164"/>
        <end position="186"/>
    </location>
</feature>
<dbReference type="Proteomes" id="UP000198848">
    <property type="component" value="Unassembled WGS sequence"/>
</dbReference>
<feature type="transmembrane region" description="Helical" evidence="1">
    <location>
        <begin position="44"/>
        <end position="68"/>
    </location>
</feature>
<accession>A0A1H1HXA1</accession>
<evidence type="ECO:0000256" key="1">
    <source>
        <dbReference type="SAM" id="Phobius"/>
    </source>
</evidence>
<feature type="transmembrane region" description="Helical" evidence="1">
    <location>
        <begin position="258"/>
        <end position="277"/>
    </location>
</feature>
<feature type="transmembrane region" description="Helical" evidence="1">
    <location>
        <begin position="228"/>
        <end position="246"/>
    </location>
</feature>
<protein>
    <submittedName>
        <fullName evidence="2">Uncharacterized protein</fullName>
    </submittedName>
</protein>
<evidence type="ECO:0000313" key="2">
    <source>
        <dbReference type="EMBL" id="SDR29919.1"/>
    </source>
</evidence>
<keyword evidence="1" id="KW-0472">Membrane</keyword>
<sequence length="292" mass="30874">MTAMSPLRTLREGLGDDSLRVAIYLGLATVPFTVALSWDPVSDGVVNIGGSISGEALLLAGLIVGYYYHDRPTEAKRAGIWAGLAGSIGTVIVFGANSSAAVASASWPWSAAAVVLTLAAVGFGVGFTVLLTTVVAMGLDWVLTRLDRNRRTAESKPGDNTSKWWIALAVYAVVAPVALGYLFGIAPESDASVLLSVLLVFSVVILSLPTLVALFVDATAPRSDWLPNVWLYVGGPIVAGVLVYLFATVRGWGFPPGYGQYAFLTALWVATAVYLVNRRRHRTDGPRYGNAA</sequence>
<organism evidence="2 3">
    <name type="scientific">Natronobacterium texcoconense</name>
    <dbReference type="NCBI Taxonomy" id="1095778"/>
    <lineage>
        <taxon>Archaea</taxon>
        <taxon>Methanobacteriati</taxon>
        <taxon>Methanobacteriota</taxon>
        <taxon>Stenosarchaea group</taxon>
        <taxon>Halobacteria</taxon>
        <taxon>Halobacteriales</taxon>
        <taxon>Natrialbaceae</taxon>
        <taxon>Natronobacterium</taxon>
    </lineage>
</organism>
<dbReference type="EMBL" id="FNLC01000003">
    <property type="protein sequence ID" value="SDR29919.1"/>
    <property type="molecule type" value="Genomic_DNA"/>
</dbReference>
<reference evidence="3" key="1">
    <citation type="submission" date="2016-10" db="EMBL/GenBank/DDBJ databases">
        <authorList>
            <person name="Varghese N."/>
            <person name="Submissions S."/>
        </authorList>
    </citation>
    <scope>NUCLEOTIDE SEQUENCE [LARGE SCALE GENOMIC DNA]</scope>
    <source>
        <strain evidence="3">DSM 24767</strain>
    </source>
</reference>
<evidence type="ECO:0000313" key="3">
    <source>
        <dbReference type="Proteomes" id="UP000198848"/>
    </source>
</evidence>
<feature type="transmembrane region" description="Helical" evidence="1">
    <location>
        <begin position="111"/>
        <end position="143"/>
    </location>
</feature>
<feature type="transmembrane region" description="Helical" evidence="1">
    <location>
        <begin position="192"/>
        <end position="216"/>
    </location>
</feature>
<feature type="transmembrane region" description="Helical" evidence="1">
    <location>
        <begin position="21"/>
        <end position="38"/>
    </location>
</feature>
<gene>
    <name evidence="2" type="ORF">SAMN04489842_3116</name>
</gene>
<keyword evidence="1" id="KW-0812">Transmembrane</keyword>
<dbReference type="RefSeq" id="WP_244510256.1">
    <property type="nucleotide sequence ID" value="NZ_FNLC01000003.1"/>
</dbReference>
<proteinExistence type="predicted"/>
<name>A0A1H1HXA1_NATTX</name>
<dbReference type="AlphaFoldDB" id="A0A1H1HXA1"/>
<keyword evidence="3" id="KW-1185">Reference proteome</keyword>